<dbReference type="PATRIC" id="fig|1441930.4.peg.2700"/>
<dbReference type="AlphaFoldDB" id="W0LGC2"/>
<dbReference type="RefSeq" id="WP_024912721.1">
    <property type="nucleotide sequence ID" value="NZ_CP007044.2"/>
</dbReference>
<reference evidence="1 2" key="2">
    <citation type="submission" date="2015-03" db="EMBL/GenBank/DDBJ databases">
        <authorList>
            <person name="Chan K.-G."/>
        </authorList>
    </citation>
    <scope>NUCLEOTIDE SEQUENCE [LARGE SCALE GENOMIC DNA]</scope>
    <source>
        <strain evidence="1 2">RB-25</strain>
    </source>
</reference>
<dbReference type="EMBL" id="CP007044">
    <property type="protein sequence ID" value="AHG22796.1"/>
    <property type="molecule type" value="Genomic_DNA"/>
</dbReference>
<evidence type="ECO:0000313" key="2">
    <source>
        <dbReference type="Proteomes" id="UP000019030"/>
    </source>
</evidence>
<keyword evidence="2" id="KW-1185">Reference proteome</keyword>
<protein>
    <submittedName>
        <fullName evidence="1">Uncharacterized protein</fullName>
    </submittedName>
</protein>
<name>W0LGC2_9GAMM</name>
<dbReference type="OrthoDB" id="6625300at2"/>
<dbReference type="HOGENOM" id="CLU_2345985_0_0_6"/>
<reference evidence="1 2" key="1">
    <citation type="submission" date="2014-01" db="EMBL/GenBank/DDBJ databases">
        <title>Isolation of Serratia multitudinisentens RB-25 from Ex-Landfill site.</title>
        <authorList>
            <person name="Robson E.H.J."/>
        </authorList>
    </citation>
    <scope>NUCLEOTIDE SEQUENCE [LARGE SCALE GENOMIC DNA]</scope>
    <source>
        <strain evidence="1 2">RB-25</strain>
    </source>
</reference>
<dbReference type="KEGG" id="sfo:Z042_13620"/>
<accession>W0LGC2</accession>
<organism evidence="1 2">
    <name type="scientific">Chania multitudinisentens RB-25</name>
    <dbReference type="NCBI Taxonomy" id="1441930"/>
    <lineage>
        <taxon>Bacteria</taxon>
        <taxon>Pseudomonadati</taxon>
        <taxon>Pseudomonadota</taxon>
        <taxon>Gammaproteobacteria</taxon>
        <taxon>Enterobacterales</taxon>
        <taxon>Yersiniaceae</taxon>
        <taxon>Chania</taxon>
    </lineage>
</organism>
<gene>
    <name evidence="1" type="ORF">Z042_13620</name>
</gene>
<proteinExistence type="predicted"/>
<sequence>MVNLANTKGNNTTGVHMFQRNKDGGFYICTSPDYLKRFTSVEVRSEHRGQFKGILSGAFAAIEEGAVALCVFIENVCGVPCIWEPVRKHQFSV</sequence>
<dbReference type="Proteomes" id="UP000019030">
    <property type="component" value="Chromosome"/>
</dbReference>
<evidence type="ECO:0000313" key="1">
    <source>
        <dbReference type="EMBL" id="AHG22796.1"/>
    </source>
</evidence>